<dbReference type="InterPro" id="IPR037365">
    <property type="entry name" value="Slowmo/Ups"/>
</dbReference>
<evidence type="ECO:0000256" key="1">
    <source>
        <dbReference type="SAM" id="Coils"/>
    </source>
</evidence>
<sequence>MVKYFEENTTFYFDWKQVVQGFWIKYPNPYSSHVLSEDTISREVKDGKLYSKRLLTKTNGVPKWGEMFVKKNSVKIVEESILDPEAKTLTTYSRNFTYNKAMSVVEKVVYRVSDENPSWTMVHRSAWIWSRVLGFSKAIEAFGQDRLRKNYIKMSLGFNYILGCMFPQTAQLATSHLNYQPDDLTMIKSTLAEELQHSLQDKAEKVKDAAKKASDLAKQKTGQFM</sequence>
<dbReference type="PROSITE" id="PS50904">
    <property type="entry name" value="PRELI_MSF1"/>
    <property type="match status" value="1"/>
</dbReference>
<protein>
    <recommendedName>
        <fullName evidence="2">PRELI/MSF1 domain-containing protein</fullName>
    </recommendedName>
</protein>
<keyword evidence="4" id="KW-1185">Reference proteome</keyword>
<dbReference type="GO" id="GO:0005758">
    <property type="term" value="C:mitochondrial intermembrane space"/>
    <property type="evidence" value="ECO:0007669"/>
    <property type="project" value="InterPro"/>
</dbReference>
<accession>A0AAD9VM61</accession>
<name>A0AAD9VM61_9HYME</name>
<evidence type="ECO:0000313" key="3">
    <source>
        <dbReference type="EMBL" id="KAK2579544.1"/>
    </source>
</evidence>
<evidence type="ECO:0000313" key="4">
    <source>
        <dbReference type="Proteomes" id="UP001258017"/>
    </source>
</evidence>
<proteinExistence type="predicted"/>
<dbReference type="EMBL" id="JAIFRP010000084">
    <property type="protein sequence ID" value="KAK2579544.1"/>
    <property type="molecule type" value="Genomic_DNA"/>
</dbReference>
<evidence type="ECO:0000259" key="2">
    <source>
        <dbReference type="PROSITE" id="PS50904"/>
    </source>
</evidence>
<comment type="caution">
    <text evidence="3">The sequence shown here is derived from an EMBL/GenBank/DDBJ whole genome shotgun (WGS) entry which is preliminary data.</text>
</comment>
<gene>
    <name evidence="3" type="ORF">KPH14_010843</name>
</gene>
<dbReference type="PANTHER" id="PTHR11158">
    <property type="entry name" value="MSF1/PX19 RELATED"/>
    <property type="match status" value="1"/>
</dbReference>
<dbReference type="Pfam" id="PF04707">
    <property type="entry name" value="PRELI"/>
    <property type="match status" value="1"/>
</dbReference>
<dbReference type="Proteomes" id="UP001258017">
    <property type="component" value="Unassembled WGS sequence"/>
</dbReference>
<dbReference type="AlphaFoldDB" id="A0AAD9VM61"/>
<feature type="domain" description="PRELI/MSF1" evidence="2">
    <location>
        <begin position="2"/>
        <end position="170"/>
    </location>
</feature>
<organism evidence="3 4">
    <name type="scientific">Odynerus spinipes</name>
    <dbReference type="NCBI Taxonomy" id="1348599"/>
    <lineage>
        <taxon>Eukaryota</taxon>
        <taxon>Metazoa</taxon>
        <taxon>Ecdysozoa</taxon>
        <taxon>Arthropoda</taxon>
        <taxon>Hexapoda</taxon>
        <taxon>Insecta</taxon>
        <taxon>Pterygota</taxon>
        <taxon>Neoptera</taxon>
        <taxon>Endopterygota</taxon>
        <taxon>Hymenoptera</taxon>
        <taxon>Apocrita</taxon>
        <taxon>Aculeata</taxon>
        <taxon>Vespoidea</taxon>
        <taxon>Vespidae</taxon>
        <taxon>Eumeninae</taxon>
        <taxon>Odynerus</taxon>
    </lineage>
</organism>
<keyword evidence="1" id="KW-0175">Coiled coil</keyword>
<dbReference type="InterPro" id="IPR006797">
    <property type="entry name" value="PRELI/MSF1_dom"/>
</dbReference>
<feature type="coiled-coil region" evidence="1">
    <location>
        <begin position="192"/>
        <end position="219"/>
    </location>
</feature>
<reference evidence="3" key="1">
    <citation type="submission" date="2021-08" db="EMBL/GenBank/DDBJ databases">
        <authorList>
            <person name="Misof B."/>
            <person name="Oliver O."/>
            <person name="Podsiadlowski L."/>
            <person name="Donath A."/>
            <person name="Peters R."/>
            <person name="Mayer C."/>
            <person name="Rust J."/>
            <person name="Gunkel S."/>
            <person name="Lesny P."/>
            <person name="Martin S."/>
            <person name="Oeyen J.P."/>
            <person name="Petersen M."/>
            <person name="Panagiotis P."/>
            <person name="Wilbrandt J."/>
            <person name="Tanja T."/>
        </authorList>
    </citation>
    <scope>NUCLEOTIDE SEQUENCE</scope>
    <source>
        <strain evidence="3">GBR_01_08_01A</strain>
        <tissue evidence="3">Thorax + abdomen</tissue>
    </source>
</reference>
<reference evidence="3" key="2">
    <citation type="journal article" date="2023" name="Commun. Biol.">
        <title>Intrasexual cuticular hydrocarbon dimorphism in a wasp sheds light on hydrocarbon biosynthesis genes in Hymenoptera.</title>
        <authorList>
            <person name="Moris V.C."/>
            <person name="Podsiadlowski L."/>
            <person name="Martin S."/>
            <person name="Oeyen J.P."/>
            <person name="Donath A."/>
            <person name="Petersen M."/>
            <person name="Wilbrandt J."/>
            <person name="Misof B."/>
            <person name="Liedtke D."/>
            <person name="Thamm M."/>
            <person name="Scheiner R."/>
            <person name="Schmitt T."/>
            <person name="Niehuis O."/>
        </authorList>
    </citation>
    <scope>NUCLEOTIDE SEQUENCE</scope>
    <source>
        <strain evidence="3">GBR_01_08_01A</strain>
    </source>
</reference>